<sequence length="155" mass="18189">MSRKEEEMLEEISGFLHGYLKAGNVRINSFLSKTNLNISNLQQLLMIRFLLLKETKNFAKRLPFLLKNFKTTTATRKETNIGGEVRGEIDWAETTKSRLVRNHKDRTIFSTNESIRSYDIPENLVLKELLGILYRLLFHDSYLKGFEKAAWFAEW</sequence>
<evidence type="ECO:0000313" key="1">
    <source>
        <dbReference type="EMBL" id="GAE94689.1"/>
    </source>
</evidence>
<gene>
    <name evidence="1" type="ORF">JCM21714_3870</name>
</gene>
<dbReference type="OrthoDB" id="2804813at2"/>
<accession>W4VPL4</accession>
<dbReference type="RefSeq" id="WP_035725366.1">
    <property type="nucleotide sequence ID" value="NZ_BAVS01000029.1"/>
</dbReference>
<proteinExistence type="predicted"/>
<evidence type="ECO:0000313" key="2">
    <source>
        <dbReference type="Proteomes" id="UP000019102"/>
    </source>
</evidence>
<dbReference type="EMBL" id="BAVS01000029">
    <property type="protein sequence ID" value="GAE94689.1"/>
    <property type="molecule type" value="Genomic_DNA"/>
</dbReference>
<name>W4VPL4_9BACI</name>
<protein>
    <submittedName>
        <fullName evidence="1">Uncharacterized protein</fullName>
    </submittedName>
</protein>
<reference evidence="1 2" key="1">
    <citation type="journal article" date="2014" name="Genome Announc.">
        <title>Draft Genome Sequence of the Boron-Tolerant and Moderately Halotolerant Bacterium Gracilibacillus boraciitolerans JCM 21714T.</title>
        <authorList>
            <person name="Ahmed I."/>
            <person name="Oshima K."/>
            <person name="Suda W."/>
            <person name="Kitamura K."/>
            <person name="Iida T."/>
            <person name="Ohmori Y."/>
            <person name="Fujiwara T."/>
            <person name="Hattori M."/>
            <person name="Ohkuma M."/>
        </authorList>
    </citation>
    <scope>NUCLEOTIDE SEQUENCE [LARGE SCALE GENOMIC DNA]</scope>
    <source>
        <strain evidence="1 2">JCM 21714</strain>
    </source>
</reference>
<keyword evidence="2" id="KW-1185">Reference proteome</keyword>
<organism evidence="1 2">
    <name type="scientific">Gracilibacillus boraciitolerans JCM 21714</name>
    <dbReference type="NCBI Taxonomy" id="1298598"/>
    <lineage>
        <taxon>Bacteria</taxon>
        <taxon>Bacillati</taxon>
        <taxon>Bacillota</taxon>
        <taxon>Bacilli</taxon>
        <taxon>Bacillales</taxon>
        <taxon>Bacillaceae</taxon>
        <taxon>Gracilibacillus</taxon>
    </lineage>
</organism>
<dbReference type="AlphaFoldDB" id="W4VPL4"/>
<dbReference type="Proteomes" id="UP000019102">
    <property type="component" value="Unassembled WGS sequence"/>
</dbReference>
<comment type="caution">
    <text evidence="1">The sequence shown here is derived from an EMBL/GenBank/DDBJ whole genome shotgun (WGS) entry which is preliminary data.</text>
</comment>